<dbReference type="EMBL" id="UGKT01000001">
    <property type="protein sequence ID" value="STT04899.1"/>
    <property type="molecule type" value="Genomic_DNA"/>
</dbReference>
<accession>A0A377V9L7</accession>
<dbReference type="GO" id="GO:0032259">
    <property type="term" value="P:methylation"/>
    <property type="evidence" value="ECO:0007669"/>
    <property type="project" value="UniProtKB-KW"/>
</dbReference>
<reference evidence="2 3" key="1">
    <citation type="submission" date="2018-06" db="EMBL/GenBank/DDBJ databases">
        <authorList>
            <consortium name="Pathogen Informatics"/>
            <person name="Doyle S."/>
        </authorList>
    </citation>
    <scope>NUCLEOTIDE SEQUENCE [LARGE SCALE GENOMIC DNA]</scope>
    <source>
        <strain evidence="2 3">NCTC13443</strain>
    </source>
</reference>
<evidence type="ECO:0000256" key="1">
    <source>
        <dbReference type="SAM" id="MobiDB-lite"/>
    </source>
</evidence>
<dbReference type="AlphaFoldDB" id="A0A377V9L7"/>
<protein>
    <submittedName>
        <fullName evidence="2">DNA cytosine methylase</fullName>
        <ecNumber evidence="2">2.1.1.37</ecNumber>
    </submittedName>
</protein>
<gene>
    <name evidence="2" type="primary">dcm_2</name>
    <name evidence="2" type="ORF">NCTC13443_04946</name>
</gene>
<dbReference type="GO" id="GO:0003886">
    <property type="term" value="F:DNA (cytosine-5-)-methyltransferase activity"/>
    <property type="evidence" value="ECO:0007669"/>
    <property type="project" value="UniProtKB-EC"/>
</dbReference>
<name>A0A377V9L7_KLEPN</name>
<keyword evidence="2" id="KW-0808">Transferase</keyword>
<proteinExistence type="predicted"/>
<feature type="compositionally biased region" description="Basic and acidic residues" evidence="1">
    <location>
        <begin position="67"/>
        <end position="79"/>
    </location>
</feature>
<feature type="region of interest" description="Disordered" evidence="1">
    <location>
        <begin position="54"/>
        <end position="79"/>
    </location>
</feature>
<dbReference type="EC" id="2.1.1.37" evidence="2"/>
<evidence type="ECO:0000313" key="2">
    <source>
        <dbReference type="EMBL" id="STT04899.1"/>
    </source>
</evidence>
<dbReference type="Gene3D" id="3.90.120.30">
    <property type="match status" value="1"/>
</dbReference>
<evidence type="ECO:0000313" key="3">
    <source>
        <dbReference type="Proteomes" id="UP000255518"/>
    </source>
</evidence>
<organism evidence="2 3">
    <name type="scientific">Klebsiella pneumoniae</name>
    <dbReference type="NCBI Taxonomy" id="573"/>
    <lineage>
        <taxon>Bacteria</taxon>
        <taxon>Pseudomonadati</taxon>
        <taxon>Pseudomonadota</taxon>
        <taxon>Gammaproteobacteria</taxon>
        <taxon>Enterobacterales</taxon>
        <taxon>Enterobacteriaceae</taxon>
        <taxon>Klebsiella/Raoultella group</taxon>
        <taxon>Klebsiella</taxon>
        <taxon>Klebsiella pneumoniae complex</taxon>
    </lineage>
</organism>
<sequence>MPASIRARGNGFGYGLVDPANPHSVARTLSARYYKDGAEILVDRGWDLPLGEKHFDDPLNQQRRPRRFDAARMRPADGL</sequence>
<dbReference type="Proteomes" id="UP000255518">
    <property type="component" value="Unassembled WGS sequence"/>
</dbReference>
<keyword evidence="2" id="KW-0489">Methyltransferase</keyword>